<keyword evidence="2" id="KW-1185">Reference proteome</keyword>
<comment type="caution">
    <text evidence="1">The sequence shown here is derived from an EMBL/GenBank/DDBJ whole genome shotgun (WGS) entry which is preliminary data.</text>
</comment>
<proteinExistence type="predicted"/>
<dbReference type="AlphaFoldDB" id="A0A3S0WAA8"/>
<reference evidence="1 2" key="1">
    <citation type="submission" date="2018-12" db="EMBL/GenBank/DDBJ databases">
        <title>three novel Halomonas strain isolated from plants.</title>
        <authorList>
            <person name="Sun C."/>
        </authorList>
    </citation>
    <scope>NUCLEOTIDE SEQUENCE [LARGE SCALE GENOMIC DNA]</scope>
    <source>
        <strain evidence="1 2">DSM 19434</strain>
    </source>
</reference>
<name>A0A3S0WAA8_9GAMM</name>
<dbReference type="RefSeq" id="WP_126944878.1">
    <property type="nucleotide sequence ID" value="NZ_RZHG01000009.1"/>
</dbReference>
<evidence type="ECO:0000313" key="1">
    <source>
        <dbReference type="EMBL" id="RUR32747.1"/>
    </source>
</evidence>
<dbReference type="SUPFAM" id="SSF47598">
    <property type="entry name" value="Ribbon-helix-helix"/>
    <property type="match status" value="1"/>
</dbReference>
<sequence>MNKSKRVTVRINDDEHEALEKIAQQQREITGFTVSTSDVIRAAVADYVQKHANNDKREQ</sequence>
<dbReference type="GO" id="GO:0006355">
    <property type="term" value="P:regulation of DNA-templated transcription"/>
    <property type="evidence" value="ECO:0007669"/>
    <property type="project" value="InterPro"/>
</dbReference>
<evidence type="ECO:0000313" key="2">
    <source>
        <dbReference type="Proteomes" id="UP000287336"/>
    </source>
</evidence>
<dbReference type="InterPro" id="IPR010985">
    <property type="entry name" value="Ribbon_hlx_hlx"/>
</dbReference>
<organism evidence="1 2">
    <name type="scientific">Vreelandella andesensis</name>
    <dbReference type="NCBI Taxonomy" id="447567"/>
    <lineage>
        <taxon>Bacteria</taxon>
        <taxon>Pseudomonadati</taxon>
        <taxon>Pseudomonadota</taxon>
        <taxon>Gammaproteobacteria</taxon>
        <taxon>Oceanospirillales</taxon>
        <taxon>Halomonadaceae</taxon>
        <taxon>Vreelandella</taxon>
    </lineage>
</organism>
<dbReference type="EMBL" id="RZHG01000009">
    <property type="protein sequence ID" value="RUR32747.1"/>
    <property type="molecule type" value="Genomic_DNA"/>
</dbReference>
<accession>A0A3S0WAA8</accession>
<gene>
    <name evidence="1" type="ORF">ELY33_05040</name>
</gene>
<dbReference type="CDD" id="cd22231">
    <property type="entry name" value="RHH_NikR_HicB-like"/>
    <property type="match status" value="1"/>
</dbReference>
<protein>
    <submittedName>
        <fullName evidence="1">Ribbon-helix-helix protein, CopG family</fullName>
    </submittedName>
</protein>
<dbReference type="Proteomes" id="UP000287336">
    <property type="component" value="Unassembled WGS sequence"/>
</dbReference>